<dbReference type="EMBL" id="CP015163">
    <property type="protein sequence ID" value="AXB45255.1"/>
    <property type="molecule type" value="Genomic_DNA"/>
</dbReference>
<evidence type="ECO:0000313" key="3">
    <source>
        <dbReference type="EMBL" id="AXB45255.1"/>
    </source>
</evidence>
<gene>
    <name evidence="3" type="ORF">A4R43_24420</name>
</gene>
<feature type="compositionally biased region" description="Basic and acidic residues" evidence="1">
    <location>
        <begin position="84"/>
        <end position="101"/>
    </location>
</feature>
<proteinExistence type="predicted"/>
<protein>
    <recommendedName>
        <fullName evidence="2">Trypsin-co-occurring domain-containing protein</fullName>
    </recommendedName>
</protein>
<evidence type="ECO:0000256" key="1">
    <source>
        <dbReference type="SAM" id="MobiDB-lite"/>
    </source>
</evidence>
<accession>A0A344LB31</accession>
<sequence>MQEASTDLAEAVEAVRAELLRAKELGAGSPMEFEVGPVEMQFTVALTREGKANAGVKVWVIEAGASGTLTGQRTHQVKITLHPKRPDGRPERIGASADDFK</sequence>
<dbReference type="OrthoDB" id="3696289at2"/>
<dbReference type="RefSeq" id="WP_113694513.1">
    <property type="nucleotide sequence ID" value="NZ_CP015163.1"/>
</dbReference>
<dbReference type="KEGG" id="aab:A4R43_24420"/>
<evidence type="ECO:0000313" key="4">
    <source>
        <dbReference type="Proteomes" id="UP000250434"/>
    </source>
</evidence>
<dbReference type="Proteomes" id="UP000250434">
    <property type="component" value="Chromosome"/>
</dbReference>
<keyword evidence="4" id="KW-1185">Reference proteome</keyword>
<name>A0A344LB31_9PSEU</name>
<organism evidence="3 4">
    <name type="scientific">Amycolatopsis albispora</name>
    <dbReference type="NCBI Taxonomy" id="1804986"/>
    <lineage>
        <taxon>Bacteria</taxon>
        <taxon>Bacillati</taxon>
        <taxon>Actinomycetota</taxon>
        <taxon>Actinomycetes</taxon>
        <taxon>Pseudonocardiales</taxon>
        <taxon>Pseudonocardiaceae</taxon>
        <taxon>Amycolatopsis</taxon>
    </lineage>
</organism>
<reference evidence="3 4" key="1">
    <citation type="submission" date="2016-04" db="EMBL/GenBank/DDBJ databases">
        <title>Complete genome sequence and analysis of deep-sea sediment isolate, Amycolatopsis sp. WP1.</title>
        <authorList>
            <person name="Wang H."/>
            <person name="Chen S."/>
            <person name="Wu Q."/>
        </authorList>
    </citation>
    <scope>NUCLEOTIDE SEQUENCE [LARGE SCALE GENOMIC DNA]</scope>
    <source>
        <strain evidence="3 4">WP1</strain>
    </source>
</reference>
<dbReference type="Pfam" id="PF19631">
    <property type="entry name" value="Trypco2"/>
    <property type="match status" value="1"/>
</dbReference>
<evidence type="ECO:0000259" key="2">
    <source>
        <dbReference type="Pfam" id="PF19631"/>
    </source>
</evidence>
<dbReference type="InterPro" id="IPR045608">
    <property type="entry name" value="Trypco2"/>
</dbReference>
<feature type="domain" description="Trypsin-co-occurring" evidence="2">
    <location>
        <begin position="7"/>
        <end position="83"/>
    </location>
</feature>
<feature type="region of interest" description="Disordered" evidence="1">
    <location>
        <begin position="82"/>
        <end position="101"/>
    </location>
</feature>
<dbReference type="AlphaFoldDB" id="A0A344LB31"/>